<dbReference type="AlphaFoldDB" id="A0A844HPM3"/>
<evidence type="ECO:0000313" key="3">
    <source>
        <dbReference type="Proteomes" id="UP000449846"/>
    </source>
</evidence>
<dbReference type="InterPro" id="IPR013429">
    <property type="entry name" value="Regulatory_FmdB_Zinc_ribbon"/>
</dbReference>
<dbReference type="Proteomes" id="UP000449846">
    <property type="component" value="Unassembled WGS sequence"/>
</dbReference>
<dbReference type="RefSeq" id="WP_155040946.1">
    <property type="nucleotide sequence ID" value="NZ_JBHGCD010000021.1"/>
</dbReference>
<proteinExistence type="predicted"/>
<gene>
    <name evidence="2" type="ORF">GL300_17495</name>
</gene>
<evidence type="ECO:0000259" key="1">
    <source>
        <dbReference type="SMART" id="SM00834"/>
    </source>
</evidence>
<name>A0A844HPM3_9RHOB</name>
<comment type="caution">
    <text evidence="2">The sequence shown here is derived from an EMBL/GenBank/DDBJ whole genome shotgun (WGS) entry which is preliminary data.</text>
</comment>
<feature type="domain" description="Putative regulatory protein FmdB zinc ribbon" evidence="1">
    <location>
        <begin position="1"/>
        <end position="41"/>
    </location>
</feature>
<reference evidence="2 3" key="1">
    <citation type="submission" date="2019-11" db="EMBL/GenBank/DDBJ databases">
        <authorList>
            <person name="Dong K."/>
        </authorList>
    </citation>
    <scope>NUCLEOTIDE SEQUENCE [LARGE SCALE GENOMIC DNA]</scope>
    <source>
        <strain evidence="2 3">NBRC 112902</strain>
    </source>
</reference>
<dbReference type="SMART" id="SM00834">
    <property type="entry name" value="CxxC_CXXC_SSSS"/>
    <property type="match status" value="1"/>
</dbReference>
<accession>A0A844HPM3</accession>
<sequence>MPVYDFNCSDHGIFSDWMSYDASRQGAPCPDCGGVCTVLPSIPQISTMSSALRRAESRADASSSEPKVMKRGHLPTCGCNMCKKAAPPTSRRWMLGTC</sequence>
<organism evidence="2 3">
    <name type="scientific">Paracoccus litorisediminis</name>
    <dbReference type="NCBI Taxonomy" id="2006130"/>
    <lineage>
        <taxon>Bacteria</taxon>
        <taxon>Pseudomonadati</taxon>
        <taxon>Pseudomonadota</taxon>
        <taxon>Alphaproteobacteria</taxon>
        <taxon>Rhodobacterales</taxon>
        <taxon>Paracoccaceae</taxon>
        <taxon>Paracoccus</taxon>
    </lineage>
</organism>
<protein>
    <submittedName>
        <fullName evidence="2">Zinc ribbon domain-containing protein</fullName>
    </submittedName>
</protein>
<evidence type="ECO:0000313" key="2">
    <source>
        <dbReference type="EMBL" id="MTH61008.1"/>
    </source>
</evidence>
<dbReference type="EMBL" id="WMIG01000012">
    <property type="protein sequence ID" value="MTH61008.1"/>
    <property type="molecule type" value="Genomic_DNA"/>
</dbReference>
<keyword evidence="3" id="KW-1185">Reference proteome</keyword>
<dbReference type="OrthoDB" id="9813321at2"/>